<dbReference type="GeneID" id="83196838"/>
<feature type="compositionally biased region" description="Low complexity" evidence="1">
    <location>
        <begin position="323"/>
        <end position="348"/>
    </location>
</feature>
<keyword evidence="2" id="KW-0472">Membrane</keyword>
<keyword evidence="2" id="KW-0812">Transmembrane</keyword>
<feature type="transmembrane region" description="Helical" evidence="2">
    <location>
        <begin position="273"/>
        <end position="300"/>
    </location>
</feature>
<dbReference type="PANTHER" id="PTHR28019">
    <property type="entry name" value="CELL MEMBRANE PROTEIN YLR413W-RELATED"/>
    <property type="match status" value="1"/>
</dbReference>
<evidence type="ECO:0000313" key="3">
    <source>
        <dbReference type="EMBL" id="KAJ5248787.1"/>
    </source>
</evidence>
<dbReference type="EMBL" id="JAPQKS010000001">
    <property type="protein sequence ID" value="KAJ5248787.1"/>
    <property type="molecule type" value="Genomic_DNA"/>
</dbReference>
<feature type="transmembrane region" description="Helical" evidence="2">
    <location>
        <begin position="225"/>
        <end position="253"/>
    </location>
</feature>
<dbReference type="Proteomes" id="UP001150941">
    <property type="component" value="Unassembled WGS sequence"/>
</dbReference>
<keyword evidence="2" id="KW-1133">Transmembrane helix</keyword>
<protein>
    <recommendedName>
        <fullName evidence="5">Actin cortical patch SUR7/pH-response regulator PalI</fullName>
    </recommendedName>
</protein>
<dbReference type="Gene3D" id="1.20.140.150">
    <property type="match status" value="1"/>
</dbReference>
<dbReference type="InterPro" id="IPR009571">
    <property type="entry name" value="SUR7/Rim9-like_fungi"/>
</dbReference>
<dbReference type="GO" id="GO:0051285">
    <property type="term" value="C:cell cortex of cell tip"/>
    <property type="evidence" value="ECO:0007669"/>
    <property type="project" value="TreeGrafter"/>
</dbReference>
<name>A0A9W9PJX1_9EURO</name>
<comment type="caution">
    <text evidence="3">The sequence shown here is derived from an EMBL/GenBank/DDBJ whole genome shotgun (WGS) entry which is preliminary data.</text>
</comment>
<proteinExistence type="predicted"/>
<evidence type="ECO:0000256" key="1">
    <source>
        <dbReference type="SAM" id="MobiDB-lite"/>
    </source>
</evidence>
<dbReference type="InterPro" id="IPR052413">
    <property type="entry name" value="SUR7_domain"/>
</dbReference>
<gene>
    <name evidence="3" type="ORF">N7468_000238</name>
</gene>
<reference evidence="3" key="1">
    <citation type="submission" date="2022-11" db="EMBL/GenBank/DDBJ databases">
        <authorList>
            <person name="Petersen C."/>
        </authorList>
    </citation>
    <scope>NUCLEOTIDE SEQUENCE</scope>
    <source>
        <strain evidence="3">IBT 19713</strain>
    </source>
</reference>
<organism evidence="3 4">
    <name type="scientific">Penicillium chermesinum</name>
    <dbReference type="NCBI Taxonomy" id="63820"/>
    <lineage>
        <taxon>Eukaryota</taxon>
        <taxon>Fungi</taxon>
        <taxon>Dikarya</taxon>
        <taxon>Ascomycota</taxon>
        <taxon>Pezizomycotina</taxon>
        <taxon>Eurotiomycetes</taxon>
        <taxon>Eurotiomycetidae</taxon>
        <taxon>Eurotiales</taxon>
        <taxon>Aspergillaceae</taxon>
        <taxon>Penicillium</taxon>
    </lineage>
</organism>
<reference evidence="3" key="2">
    <citation type="journal article" date="2023" name="IMA Fungus">
        <title>Comparative genomic study of the Penicillium genus elucidates a diverse pangenome and 15 lateral gene transfer events.</title>
        <authorList>
            <person name="Petersen C."/>
            <person name="Sorensen T."/>
            <person name="Nielsen M.R."/>
            <person name="Sondergaard T.E."/>
            <person name="Sorensen J.L."/>
            <person name="Fitzpatrick D.A."/>
            <person name="Frisvad J.C."/>
            <person name="Nielsen K.L."/>
        </authorList>
    </citation>
    <scope>NUCLEOTIDE SEQUENCE</scope>
    <source>
        <strain evidence="3">IBT 19713</strain>
    </source>
</reference>
<dbReference type="RefSeq" id="XP_058335566.1">
    <property type="nucleotide sequence ID" value="XM_058469535.1"/>
</dbReference>
<dbReference type="AlphaFoldDB" id="A0A9W9PJX1"/>
<dbReference type="GO" id="GO:0031505">
    <property type="term" value="P:fungal-type cell wall organization"/>
    <property type="evidence" value="ECO:0007669"/>
    <property type="project" value="TreeGrafter"/>
</dbReference>
<evidence type="ECO:0000256" key="2">
    <source>
        <dbReference type="SAM" id="Phobius"/>
    </source>
</evidence>
<evidence type="ECO:0000313" key="4">
    <source>
        <dbReference type="Proteomes" id="UP001150941"/>
    </source>
</evidence>
<feature type="transmembrane region" description="Helical" evidence="2">
    <location>
        <begin position="38"/>
        <end position="59"/>
    </location>
</feature>
<dbReference type="OrthoDB" id="2327445at2759"/>
<dbReference type="Pfam" id="PF06687">
    <property type="entry name" value="SUR7"/>
    <property type="match status" value="1"/>
</dbReference>
<keyword evidence="4" id="KW-1185">Reference proteome</keyword>
<sequence length="354" mass="39340">MSDLEAAPNRRRLPFFRGSRPDRPMACRSRSTVHSHRIVRSLFYLIAFIFCLLVVIGNVSNKPVLRDTYFLYLDLSNIIPLSVPNAQFINSIAQSIGLHDFYQVGLWNFCEGYNGQGITHCSPPKDLYHFDPVKIILSELLSGASIALPAEITSPLHLAKVASQWMFGLFITGTVLNFVLIFVSPFAVSSRPPQTIKYMVGNSGTEPPLGGPPHRRRTFVLFRAFPFLIISFLTALITVAATIVATVMFIIFANVFSNADPNLNIHAHIGSQMFAFMWVASAFSIFAFIIQFGSCCAACCGGRKARKQLKQEGVDVYEKRSSHSNSSPTASTAHEQQPYEQQPYEQQPHALTTA</sequence>
<feature type="region of interest" description="Disordered" evidence="1">
    <location>
        <begin position="315"/>
        <end position="354"/>
    </location>
</feature>
<feature type="transmembrane region" description="Helical" evidence="2">
    <location>
        <begin position="165"/>
        <end position="188"/>
    </location>
</feature>
<dbReference type="GO" id="GO:0005886">
    <property type="term" value="C:plasma membrane"/>
    <property type="evidence" value="ECO:0007669"/>
    <property type="project" value="InterPro"/>
</dbReference>
<accession>A0A9W9PJX1</accession>
<evidence type="ECO:0008006" key="5">
    <source>
        <dbReference type="Google" id="ProtNLM"/>
    </source>
</evidence>
<dbReference type="PANTHER" id="PTHR28019:SF2">
    <property type="entry name" value="CELL MEMBRANE PROTEIN YLR413W-RELATED"/>
    <property type="match status" value="1"/>
</dbReference>